<protein>
    <recommendedName>
        <fullName evidence="4">AP2/ERF domain-containing protein</fullName>
    </recommendedName>
</protein>
<name>A0A1C6SNA0_9ACTN</name>
<reference evidence="3" key="1">
    <citation type="submission" date="2016-06" db="EMBL/GenBank/DDBJ databases">
        <authorList>
            <person name="Varghese N."/>
        </authorList>
    </citation>
    <scope>NUCLEOTIDE SEQUENCE [LARGE SCALE GENOMIC DNA]</scope>
    <source>
        <strain evidence="3">DSM 46123</strain>
    </source>
</reference>
<keyword evidence="1" id="KW-0472">Membrane</keyword>
<evidence type="ECO:0008006" key="4">
    <source>
        <dbReference type="Google" id="ProtNLM"/>
    </source>
</evidence>
<proteinExistence type="predicted"/>
<dbReference type="RefSeq" id="WP_091464231.1">
    <property type="nucleotide sequence ID" value="NZ_FMHU01000002.1"/>
</dbReference>
<evidence type="ECO:0000313" key="3">
    <source>
        <dbReference type="Proteomes" id="UP000198906"/>
    </source>
</evidence>
<evidence type="ECO:0000256" key="1">
    <source>
        <dbReference type="SAM" id="Phobius"/>
    </source>
</evidence>
<sequence length="257" mass="28456">MDIVLYEFLVDVPRAAAIWSALLVLALTVLTVLVARPEREREGVLPPPAPAPAAGDPVVRDPADLRRYAEEVAVAAAGAAHTARRRRTEWLTAQERVDQAWRAYDEAETAARRFAGATALPAPRTPRTPAEYVARERFLHRSAMAAYWRGDLSVRALSDVFARRNGWDPRLHPVVQEAVLSRVLRDLRRVEYRTAAERERAAWQRAEVAARAARSLAEEASLAAERLRAGTSTVVAASRRVPGAVRPAARWRPARVG</sequence>
<dbReference type="EMBL" id="FMHU01000002">
    <property type="protein sequence ID" value="SCL30907.1"/>
    <property type="molecule type" value="Genomic_DNA"/>
</dbReference>
<keyword evidence="1" id="KW-1133">Transmembrane helix</keyword>
<feature type="transmembrane region" description="Helical" evidence="1">
    <location>
        <begin position="16"/>
        <end position="35"/>
    </location>
</feature>
<organism evidence="2 3">
    <name type="scientific">Micromonospora inyonensis</name>
    <dbReference type="NCBI Taxonomy" id="47866"/>
    <lineage>
        <taxon>Bacteria</taxon>
        <taxon>Bacillati</taxon>
        <taxon>Actinomycetota</taxon>
        <taxon>Actinomycetes</taxon>
        <taxon>Micromonosporales</taxon>
        <taxon>Micromonosporaceae</taxon>
        <taxon>Micromonospora</taxon>
    </lineage>
</organism>
<accession>A0A1C6SNA0</accession>
<dbReference type="STRING" id="47866.GA0074694_5831"/>
<keyword evidence="1" id="KW-0812">Transmembrane</keyword>
<dbReference type="Proteomes" id="UP000198906">
    <property type="component" value="Unassembled WGS sequence"/>
</dbReference>
<dbReference type="AlphaFoldDB" id="A0A1C6SNA0"/>
<gene>
    <name evidence="2" type="ORF">GA0074694_5831</name>
</gene>
<keyword evidence="3" id="KW-1185">Reference proteome</keyword>
<evidence type="ECO:0000313" key="2">
    <source>
        <dbReference type="EMBL" id="SCL30907.1"/>
    </source>
</evidence>